<evidence type="ECO:0000259" key="5">
    <source>
        <dbReference type="PROSITE" id="PS50305"/>
    </source>
</evidence>
<proteinExistence type="inferred from homology"/>
<feature type="binding site" evidence="3">
    <location>
        <begin position="177"/>
        <end position="179"/>
    </location>
    <ligand>
        <name>NAD(+)</name>
        <dbReference type="ChEBI" id="CHEBI:57540"/>
    </ligand>
</feature>
<organism evidence="6 7">
    <name type="scientific">Martelella alba</name>
    <dbReference type="NCBI Taxonomy" id="2590451"/>
    <lineage>
        <taxon>Bacteria</taxon>
        <taxon>Pseudomonadati</taxon>
        <taxon>Pseudomonadota</taxon>
        <taxon>Alphaproteobacteria</taxon>
        <taxon>Hyphomicrobiales</taxon>
        <taxon>Aurantimonadaceae</taxon>
        <taxon>Martelella</taxon>
    </lineage>
</organism>
<feature type="active site" description="Proton acceptor" evidence="3 4">
    <location>
        <position position="111"/>
    </location>
</feature>
<evidence type="ECO:0000256" key="1">
    <source>
        <dbReference type="ARBA" id="ARBA00022679"/>
    </source>
</evidence>
<comment type="caution">
    <text evidence="6">The sequence shown here is derived from an EMBL/GenBank/DDBJ whole genome shotgun (WGS) entry which is preliminary data.</text>
</comment>
<dbReference type="RefSeq" id="WP_141148059.1">
    <property type="nucleotide sequence ID" value="NZ_VHLG01000002.1"/>
</dbReference>
<feature type="binding site" evidence="3">
    <location>
        <begin position="203"/>
        <end position="205"/>
    </location>
    <ligand>
        <name>NAD(+)</name>
        <dbReference type="ChEBI" id="CHEBI:57540"/>
    </ligand>
</feature>
<feature type="binding site" evidence="3 4">
    <location>
        <position position="119"/>
    </location>
    <ligand>
        <name>Zn(2+)</name>
        <dbReference type="ChEBI" id="CHEBI:29105"/>
    </ligand>
</feature>
<keyword evidence="7" id="KW-1185">Reference proteome</keyword>
<sequence>MKIPKTAPLIVLTGAGISAGSGLATFRGSGGLWAGHDINEVATPEGFQRDPELVHDFYNMRRCESANALPNAAHRALAALESSWEGPFLLVTQNVDDLHEKAGSRRLIHMHGSLNSVLCLACGRRSEWHDDTDSHIPCPHCGRPALRPDIVWFGEMPYHMEEIGAALEQAGLFLSVGTSGTVYPAAGFVAYAKEQGAKTVEINLEDTHNPLFDRHISGDATQTLPAFVHSLLSEADRGGSV</sequence>
<dbReference type="Gene3D" id="3.30.1600.10">
    <property type="entry name" value="SIR2/SIRT2 'Small Domain"/>
    <property type="match status" value="1"/>
</dbReference>
<dbReference type="SUPFAM" id="SSF52467">
    <property type="entry name" value="DHS-like NAD/FAD-binding domain"/>
    <property type="match status" value="1"/>
</dbReference>
<dbReference type="CDD" id="cd01412">
    <property type="entry name" value="SIRT5_Af1_CobB"/>
    <property type="match status" value="1"/>
</dbReference>
<comment type="function">
    <text evidence="3">NAD-dependent lysine deacetylase and desuccinylase that specifically removes acetyl and succinyl groups on target proteins. Modulates the activities of several proteins which are inactive in their acylated form.</text>
</comment>
<dbReference type="AlphaFoldDB" id="A0A506UGV3"/>
<gene>
    <name evidence="3" type="primary">cobB</name>
    <name evidence="6" type="ORF">FJU08_06050</name>
</gene>
<feature type="binding site" evidence="3">
    <location>
        <position position="61"/>
    </location>
    <ligand>
        <name>substrate</name>
    </ligand>
</feature>
<comment type="cofactor">
    <cofactor evidence="3">
        <name>Zn(2+)</name>
        <dbReference type="ChEBI" id="CHEBI:29105"/>
    </cofactor>
    <text evidence="3">Binds 1 zinc ion per subunit.</text>
</comment>
<dbReference type="InterPro" id="IPR026591">
    <property type="entry name" value="Sirtuin_cat_small_dom_sf"/>
</dbReference>
<keyword evidence="1" id="KW-0808">Transferase</keyword>
<comment type="domain">
    <text evidence="3">2 residues (Tyr-58 and Arg-61) present in a large hydrophobic pocket are probably involved in substrate specificity. They are important for desuccinylation activity, but dispensable for deacetylation activity.</text>
</comment>
<reference evidence="6 7" key="1">
    <citation type="submission" date="2019-06" db="EMBL/GenBank/DDBJ databases">
        <authorList>
            <person name="Li M."/>
        </authorList>
    </citation>
    <scope>NUCLEOTIDE SEQUENCE [LARGE SCALE GENOMIC DNA]</scope>
    <source>
        <strain evidence="6 7">BGMRC2036</strain>
    </source>
</reference>
<dbReference type="InterPro" id="IPR027546">
    <property type="entry name" value="Sirtuin_class_III"/>
</dbReference>
<evidence type="ECO:0000313" key="7">
    <source>
        <dbReference type="Proteomes" id="UP000318801"/>
    </source>
</evidence>
<dbReference type="GO" id="GO:0036055">
    <property type="term" value="F:protein-succinyllysine desuccinylase activity"/>
    <property type="evidence" value="ECO:0007669"/>
    <property type="project" value="UniProtKB-UniRule"/>
</dbReference>
<dbReference type="InterPro" id="IPR026590">
    <property type="entry name" value="Ssirtuin_cat_dom"/>
</dbReference>
<comment type="subcellular location">
    <subcellularLocation>
        <location evidence="3">Cytoplasm</location>
    </subcellularLocation>
</comment>
<keyword evidence="2 3" id="KW-0520">NAD</keyword>
<dbReference type="GO" id="GO:0008270">
    <property type="term" value="F:zinc ion binding"/>
    <property type="evidence" value="ECO:0007669"/>
    <property type="project" value="UniProtKB-UniRule"/>
</dbReference>
<dbReference type="EMBL" id="VHLG01000002">
    <property type="protein sequence ID" value="TPW32549.1"/>
    <property type="molecule type" value="Genomic_DNA"/>
</dbReference>
<comment type="similarity">
    <text evidence="3">Belongs to the sirtuin family. Class III subfamily.</text>
</comment>
<dbReference type="InterPro" id="IPR050134">
    <property type="entry name" value="NAD-dep_sirtuin_deacylases"/>
</dbReference>
<evidence type="ECO:0000256" key="4">
    <source>
        <dbReference type="PROSITE-ProRule" id="PRU00236"/>
    </source>
</evidence>
<dbReference type="GO" id="GO:0005737">
    <property type="term" value="C:cytoplasm"/>
    <property type="evidence" value="ECO:0007669"/>
    <property type="project" value="UniProtKB-SubCell"/>
</dbReference>
<dbReference type="OrthoDB" id="9800582at2"/>
<dbReference type="PANTHER" id="PTHR11085:SF4">
    <property type="entry name" value="NAD-DEPENDENT PROTEIN DEACYLASE"/>
    <property type="match status" value="1"/>
</dbReference>
<dbReference type="Gene3D" id="3.40.50.1220">
    <property type="entry name" value="TPP-binding domain"/>
    <property type="match status" value="1"/>
</dbReference>
<comment type="catalytic activity">
    <reaction evidence="3">
        <text>N(6)-acetyl-L-lysyl-[protein] + NAD(+) + H2O = 2''-O-acetyl-ADP-D-ribose + nicotinamide + L-lysyl-[protein]</text>
        <dbReference type="Rhea" id="RHEA:43636"/>
        <dbReference type="Rhea" id="RHEA-COMP:9752"/>
        <dbReference type="Rhea" id="RHEA-COMP:10731"/>
        <dbReference type="ChEBI" id="CHEBI:15377"/>
        <dbReference type="ChEBI" id="CHEBI:17154"/>
        <dbReference type="ChEBI" id="CHEBI:29969"/>
        <dbReference type="ChEBI" id="CHEBI:57540"/>
        <dbReference type="ChEBI" id="CHEBI:61930"/>
        <dbReference type="ChEBI" id="CHEBI:83767"/>
        <dbReference type="EC" id="2.3.1.286"/>
    </reaction>
</comment>
<feature type="binding site" evidence="3 4">
    <location>
        <position position="138"/>
    </location>
    <ligand>
        <name>Zn(2+)</name>
        <dbReference type="ChEBI" id="CHEBI:29105"/>
    </ligand>
</feature>
<dbReference type="InterPro" id="IPR029035">
    <property type="entry name" value="DHS-like_NAD/FAD-binding_dom"/>
</dbReference>
<keyword evidence="3 4" id="KW-0862">Zinc</keyword>
<feature type="binding site" evidence="3">
    <location>
        <begin position="14"/>
        <end position="33"/>
    </location>
    <ligand>
        <name>NAD(+)</name>
        <dbReference type="ChEBI" id="CHEBI:57540"/>
    </ligand>
</feature>
<feature type="binding site" evidence="3">
    <location>
        <position position="220"/>
    </location>
    <ligand>
        <name>NAD(+)</name>
        <dbReference type="ChEBI" id="CHEBI:57540"/>
    </ligand>
</feature>
<evidence type="ECO:0000313" key="6">
    <source>
        <dbReference type="EMBL" id="TPW32549.1"/>
    </source>
</evidence>
<dbReference type="GO" id="GO:0017136">
    <property type="term" value="F:histone deacetylase activity, NAD-dependent"/>
    <property type="evidence" value="ECO:0007669"/>
    <property type="project" value="TreeGrafter"/>
</dbReference>
<evidence type="ECO:0000256" key="3">
    <source>
        <dbReference type="HAMAP-Rule" id="MF_01121"/>
    </source>
</evidence>
<keyword evidence="3" id="KW-0963">Cytoplasm</keyword>
<dbReference type="EC" id="2.3.1.286" evidence="3"/>
<dbReference type="GO" id="GO:0036054">
    <property type="term" value="F:protein-malonyllysine demalonylase activity"/>
    <property type="evidence" value="ECO:0007669"/>
    <property type="project" value="InterPro"/>
</dbReference>
<feature type="binding site" evidence="3 4">
    <location>
        <position position="122"/>
    </location>
    <ligand>
        <name>Zn(2+)</name>
        <dbReference type="ChEBI" id="CHEBI:29105"/>
    </ligand>
</feature>
<feature type="binding site" evidence="3">
    <location>
        <begin position="93"/>
        <end position="96"/>
    </location>
    <ligand>
        <name>NAD(+)</name>
        <dbReference type="ChEBI" id="CHEBI:57540"/>
    </ligand>
</feature>
<dbReference type="GO" id="GO:0070403">
    <property type="term" value="F:NAD+ binding"/>
    <property type="evidence" value="ECO:0007669"/>
    <property type="project" value="UniProtKB-UniRule"/>
</dbReference>
<dbReference type="Pfam" id="PF02146">
    <property type="entry name" value="SIR2"/>
    <property type="match status" value="1"/>
</dbReference>
<dbReference type="Proteomes" id="UP000318801">
    <property type="component" value="Unassembled WGS sequence"/>
</dbReference>
<evidence type="ECO:0000256" key="2">
    <source>
        <dbReference type="ARBA" id="ARBA00023027"/>
    </source>
</evidence>
<dbReference type="InterPro" id="IPR003000">
    <property type="entry name" value="Sirtuin"/>
</dbReference>
<protein>
    <recommendedName>
        <fullName evidence="3">NAD-dependent protein deacylase</fullName>
        <ecNumber evidence="3">2.3.1.286</ecNumber>
    </recommendedName>
    <alternativeName>
        <fullName evidence="3">Regulatory protein SIR2 homolog</fullName>
    </alternativeName>
</protein>
<feature type="binding site" evidence="3">
    <location>
        <position position="58"/>
    </location>
    <ligand>
        <name>substrate</name>
    </ligand>
</feature>
<name>A0A506UGV3_9HYPH</name>
<dbReference type="HAMAP" id="MF_01121">
    <property type="entry name" value="Sirtuin_ClassIII"/>
    <property type="match status" value="1"/>
</dbReference>
<comment type="catalytic activity">
    <reaction evidence="3">
        <text>N(6)-succinyl-L-lysyl-[protein] + NAD(+) + H2O = 2''-O-succinyl-ADP-D-ribose + nicotinamide + L-lysyl-[protein]</text>
        <dbReference type="Rhea" id="RHEA:47668"/>
        <dbReference type="Rhea" id="RHEA-COMP:9752"/>
        <dbReference type="Rhea" id="RHEA-COMP:11877"/>
        <dbReference type="ChEBI" id="CHEBI:15377"/>
        <dbReference type="ChEBI" id="CHEBI:17154"/>
        <dbReference type="ChEBI" id="CHEBI:29969"/>
        <dbReference type="ChEBI" id="CHEBI:57540"/>
        <dbReference type="ChEBI" id="CHEBI:87830"/>
        <dbReference type="ChEBI" id="CHEBI:87832"/>
    </reaction>
</comment>
<feature type="domain" description="Deacetylase sirtuin-type" evidence="5">
    <location>
        <begin position="1"/>
        <end position="234"/>
    </location>
</feature>
<dbReference type="PANTHER" id="PTHR11085">
    <property type="entry name" value="NAD-DEPENDENT PROTEIN DEACYLASE SIRTUIN-5, MITOCHONDRIAL-RELATED"/>
    <property type="match status" value="1"/>
</dbReference>
<accession>A0A506UGV3</accession>
<dbReference type="PROSITE" id="PS50305">
    <property type="entry name" value="SIRTUIN"/>
    <property type="match status" value="1"/>
</dbReference>
<feature type="binding site" evidence="3 4">
    <location>
        <position position="141"/>
    </location>
    <ligand>
        <name>Zn(2+)</name>
        <dbReference type="ChEBI" id="CHEBI:29105"/>
    </ligand>
</feature>
<keyword evidence="3 4" id="KW-0479">Metal-binding</keyword>